<comment type="caution">
    <text evidence="2">The sequence shown here is derived from an EMBL/GenBank/DDBJ whole genome shotgun (WGS) entry which is preliminary data.</text>
</comment>
<protein>
    <submittedName>
        <fullName evidence="2">Uncharacterized protein</fullName>
    </submittedName>
</protein>
<keyword evidence="3" id="KW-1185">Reference proteome</keyword>
<dbReference type="Proteomes" id="UP000478183">
    <property type="component" value="Unassembled WGS sequence"/>
</dbReference>
<dbReference type="OrthoDB" id="9958107at2"/>
<evidence type="ECO:0000313" key="2">
    <source>
        <dbReference type="EMBL" id="MTH78746.1"/>
    </source>
</evidence>
<evidence type="ECO:0000313" key="3">
    <source>
        <dbReference type="Proteomes" id="UP000478183"/>
    </source>
</evidence>
<feature type="region of interest" description="Disordered" evidence="1">
    <location>
        <begin position="57"/>
        <end position="87"/>
    </location>
</feature>
<proteinExistence type="predicted"/>
<name>A0A6L6JB59_9RHOB</name>
<gene>
    <name evidence="2" type="ORF">GL286_13520</name>
</gene>
<dbReference type="EMBL" id="WMIE01000008">
    <property type="protein sequence ID" value="MTH78746.1"/>
    <property type="molecule type" value="Genomic_DNA"/>
</dbReference>
<organism evidence="2 3">
    <name type="scientific">Paracoccus aestuariivivens</name>
    <dbReference type="NCBI Taxonomy" id="1820333"/>
    <lineage>
        <taxon>Bacteria</taxon>
        <taxon>Pseudomonadati</taxon>
        <taxon>Pseudomonadota</taxon>
        <taxon>Alphaproteobacteria</taxon>
        <taxon>Rhodobacterales</taxon>
        <taxon>Paracoccaceae</taxon>
        <taxon>Paracoccus</taxon>
    </lineage>
</organism>
<reference evidence="2 3" key="1">
    <citation type="submission" date="2019-11" db="EMBL/GenBank/DDBJ databases">
        <authorList>
            <person name="Dong K."/>
        </authorList>
    </citation>
    <scope>NUCLEOTIDE SEQUENCE [LARGE SCALE GENOMIC DNA]</scope>
    <source>
        <strain evidence="2 3">NBRC 111993</strain>
    </source>
</reference>
<accession>A0A6L6JB59</accession>
<dbReference type="RefSeq" id="WP_155096107.1">
    <property type="nucleotide sequence ID" value="NZ_WMIE01000008.1"/>
</dbReference>
<feature type="compositionally biased region" description="Basic and acidic residues" evidence="1">
    <location>
        <begin position="63"/>
        <end position="87"/>
    </location>
</feature>
<sequence length="87" mass="8956">MSKTYKLKLTSAVVVNGAPARAGSVVEVDDRMARRLLDAGKADLATIDDVELGDEDEAAAEAEAAKAEAEAKAAVEAAKTKPKEGGK</sequence>
<evidence type="ECO:0000256" key="1">
    <source>
        <dbReference type="SAM" id="MobiDB-lite"/>
    </source>
</evidence>
<dbReference type="AlphaFoldDB" id="A0A6L6JB59"/>